<feature type="signal peptide" evidence="2">
    <location>
        <begin position="1"/>
        <end position="28"/>
    </location>
</feature>
<evidence type="ECO:0000313" key="5">
    <source>
        <dbReference type="Proteomes" id="UP000694423"/>
    </source>
</evidence>
<dbReference type="AlphaFoldDB" id="A0A8C4KBD9"/>
<keyword evidence="5" id="KW-1185">Reference proteome</keyword>
<dbReference type="InterPro" id="IPR010857">
    <property type="entry name" value="Sp38-bd"/>
</dbReference>
<dbReference type="GO" id="GO:0001675">
    <property type="term" value="P:acrosome assembly"/>
    <property type="evidence" value="ECO:0007669"/>
    <property type="project" value="TreeGrafter"/>
</dbReference>
<accession>A0A8C4KBD9</accession>
<feature type="transmembrane region" description="Helical" evidence="1">
    <location>
        <begin position="328"/>
        <end position="352"/>
    </location>
</feature>
<dbReference type="GO" id="GO:0005576">
    <property type="term" value="C:extracellular region"/>
    <property type="evidence" value="ECO:0007669"/>
    <property type="project" value="InterPro"/>
</dbReference>
<dbReference type="RefSeq" id="XP_025964383.1">
    <property type="nucleotide sequence ID" value="XM_026108598.2"/>
</dbReference>
<dbReference type="GeneID" id="112988249"/>
<protein>
    <submittedName>
        <fullName evidence="4">Zona pellucida-binding protein 1-like</fullName>
    </submittedName>
</protein>
<dbReference type="Gene3D" id="2.10.50.10">
    <property type="entry name" value="Tumor Necrosis Factor Receptor, subunit A, domain 2"/>
    <property type="match status" value="1"/>
</dbReference>
<keyword evidence="1" id="KW-1133">Transmembrane helix</keyword>
<proteinExistence type="predicted"/>
<dbReference type="Proteomes" id="UP000694423">
    <property type="component" value="Unplaced"/>
</dbReference>
<evidence type="ECO:0000256" key="2">
    <source>
        <dbReference type="SAM" id="SignalP"/>
    </source>
</evidence>
<keyword evidence="2" id="KW-0732">Signal</keyword>
<reference evidence="4" key="2">
    <citation type="submission" date="2025-09" db="UniProtKB">
        <authorList>
            <consortium name="Ensembl"/>
        </authorList>
    </citation>
    <scope>IDENTIFICATION</scope>
</reference>
<dbReference type="PANTHER" id="PTHR15443">
    <property type="entry name" value="ZONA PELLUCIDA BINDING PROTEIN SP38"/>
    <property type="match status" value="1"/>
</dbReference>
<reference evidence="4" key="1">
    <citation type="submission" date="2025-08" db="UniProtKB">
        <authorList>
            <consortium name="Ensembl"/>
        </authorList>
    </citation>
    <scope>IDENTIFICATION</scope>
</reference>
<sequence>MALTAPPPRRALLSAADSLLLLLLGAAGSSHFLDKTQLTKKGDAHLKQEGIIRIHNSVAPSEPMKITSIPDVPQTPHQILGKENSTVPVYVPINSKGLILKCLTEKLLKQGINHPEYQWVGPMGLITKVYHKPGESLHLASEFKTESCETSAVVSFGKRLEDLKKLIHDLQCGIQQWNMQCHAATDTIAMITHKLTFQFVDPCESSDCENSSSCIKKAYTKIHQFLRVLRSQDHNQQMHYIPGSLTGLKIDHCKPGFGKNISNSTVCTECCIACPPGRISAEYNTVCTLCPPGSYNEKYGQTACKSCPKQHTTVRKGAKTASDCHRTLHIWIVFLVIPTGVIVVVLTSWVIIQLCCRRRLAVQYIEAEAELKTKLKTFANLATDAEIQAQRRKLRSPAKYDRKHLPKTKSGCLQEESRALLSNVTVTETSTPFGSDHFPDYTWPNKVETSFEEGISETTLGEE</sequence>
<keyword evidence="1" id="KW-0812">Transmembrane</keyword>
<dbReference type="InterPro" id="IPR011641">
    <property type="entry name" value="Tyr-kin_ephrin_A/B_rcpt-like"/>
</dbReference>
<dbReference type="GO" id="GO:0001669">
    <property type="term" value="C:acrosomal vesicle"/>
    <property type="evidence" value="ECO:0007669"/>
    <property type="project" value="TreeGrafter"/>
</dbReference>
<evidence type="ECO:0000259" key="3">
    <source>
        <dbReference type="Pfam" id="PF07699"/>
    </source>
</evidence>
<gene>
    <name evidence="4" type="primary">LOC112988249</name>
</gene>
<organism evidence="4 5">
    <name type="scientific">Dromaius novaehollandiae</name>
    <name type="common">Emu</name>
    <dbReference type="NCBI Taxonomy" id="8790"/>
    <lineage>
        <taxon>Eukaryota</taxon>
        <taxon>Metazoa</taxon>
        <taxon>Chordata</taxon>
        <taxon>Craniata</taxon>
        <taxon>Vertebrata</taxon>
        <taxon>Euteleostomi</taxon>
        <taxon>Archelosauria</taxon>
        <taxon>Archosauria</taxon>
        <taxon>Dinosauria</taxon>
        <taxon>Saurischia</taxon>
        <taxon>Theropoda</taxon>
        <taxon>Coelurosauria</taxon>
        <taxon>Aves</taxon>
        <taxon>Palaeognathae</taxon>
        <taxon>Casuariiformes</taxon>
        <taxon>Dromaiidae</taxon>
        <taxon>Dromaius</taxon>
    </lineage>
</organism>
<dbReference type="SMART" id="SM01411">
    <property type="entry name" value="Ephrin_rec_like"/>
    <property type="match status" value="1"/>
</dbReference>
<feature type="domain" description="Tyrosine-protein kinase ephrin type A/B receptor-like" evidence="3">
    <location>
        <begin position="278"/>
        <end position="324"/>
    </location>
</feature>
<dbReference type="Ensembl" id="ENSDNVT00000026636.1">
    <property type="protein sequence ID" value="ENSDNVP00000022072.1"/>
    <property type="gene ID" value="ENSDNVG00000015388.1"/>
</dbReference>
<dbReference type="Pfam" id="PF07699">
    <property type="entry name" value="Ephrin_rec_like"/>
    <property type="match status" value="1"/>
</dbReference>
<feature type="chain" id="PRO_5034859358" evidence="2">
    <location>
        <begin position="29"/>
        <end position="463"/>
    </location>
</feature>
<dbReference type="PANTHER" id="PTHR15443:SF6">
    <property type="entry name" value="IG-LIKE DOMAIN-CONTAINING PROTEIN"/>
    <property type="match status" value="1"/>
</dbReference>
<evidence type="ECO:0000256" key="1">
    <source>
        <dbReference type="SAM" id="Phobius"/>
    </source>
</evidence>
<evidence type="ECO:0000313" key="4">
    <source>
        <dbReference type="Ensembl" id="ENSDNVP00000022072.1"/>
    </source>
</evidence>
<dbReference type="GO" id="GO:0007339">
    <property type="term" value="P:binding of sperm to zona pellucida"/>
    <property type="evidence" value="ECO:0007669"/>
    <property type="project" value="InterPro"/>
</dbReference>
<name>A0A8C4KBD9_DRONO</name>
<keyword evidence="1" id="KW-0472">Membrane</keyword>
<dbReference type="GO" id="GO:0002199">
    <property type="term" value="C:zona pellucida receptor complex"/>
    <property type="evidence" value="ECO:0007669"/>
    <property type="project" value="TreeGrafter"/>
</dbReference>